<organism evidence="3 4">
    <name type="scientific">Paenibacillus campinasensis</name>
    <dbReference type="NCBI Taxonomy" id="66347"/>
    <lineage>
        <taxon>Bacteria</taxon>
        <taxon>Bacillati</taxon>
        <taxon>Bacillota</taxon>
        <taxon>Bacilli</taxon>
        <taxon>Bacillales</taxon>
        <taxon>Paenibacillaceae</taxon>
        <taxon>Paenibacillus</taxon>
    </lineage>
</organism>
<evidence type="ECO:0000313" key="3">
    <source>
        <dbReference type="EMBL" id="PAD71345.1"/>
    </source>
</evidence>
<accession>A0A268EDZ5</accession>
<proteinExistence type="predicted"/>
<evidence type="ECO:0000256" key="2">
    <source>
        <dbReference type="SAM" id="Phobius"/>
    </source>
</evidence>
<protein>
    <submittedName>
        <fullName evidence="3">Uncharacterized protein</fullName>
    </submittedName>
</protein>
<dbReference type="EMBL" id="NPBY01000108">
    <property type="protein sequence ID" value="PAD71345.1"/>
    <property type="molecule type" value="Genomic_DNA"/>
</dbReference>
<name>A0A268EDZ5_9BACL</name>
<dbReference type="RefSeq" id="WP_095268025.1">
    <property type="nucleotide sequence ID" value="NZ_NPBY01000108.1"/>
</dbReference>
<feature type="region of interest" description="Disordered" evidence="1">
    <location>
        <begin position="158"/>
        <end position="181"/>
    </location>
</feature>
<evidence type="ECO:0000256" key="1">
    <source>
        <dbReference type="SAM" id="MobiDB-lite"/>
    </source>
</evidence>
<dbReference type="InterPro" id="IPR027417">
    <property type="entry name" value="P-loop_NTPase"/>
</dbReference>
<reference evidence="3 4" key="1">
    <citation type="submission" date="2017-07" db="EMBL/GenBank/DDBJ databases">
        <title>Isolation and whole genome analysis of endospore-forming bacteria from heroin.</title>
        <authorList>
            <person name="Kalinowski J."/>
            <person name="Ahrens B."/>
            <person name="Al-Dilaimi A."/>
            <person name="Winkler A."/>
            <person name="Wibberg D."/>
            <person name="Schleenbecker U."/>
            <person name="Ruckert C."/>
            <person name="Wolfel R."/>
            <person name="Grass G."/>
        </authorList>
    </citation>
    <scope>NUCLEOTIDE SEQUENCE [LARGE SCALE GENOMIC DNA]</scope>
    <source>
        <strain evidence="3 4">7537-G1</strain>
    </source>
</reference>
<feature type="transmembrane region" description="Helical" evidence="2">
    <location>
        <begin position="416"/>
        <end position="435"/>
    </location>
</feature>
<comment type="caution">
    <text evidence="3">The sequence shown here is derived from an EMBL/GenBank/DDBJ whole genome shotgun (WGS) entry which is preliminary data.</text>
</comment>
<gene>
    <name evidence="3" type="ORF">CHH67_24685</name>
</gene>
<dbReference type="Proteomes" id="UP000215596">
    <property type="component" value="Unassembled WGS sequence"/>
</dbReference>
<evidence type="ECO:0000313" key="4">
    <source>
        <dbReference type="Proteomes" id="UP000215596"/>
    </source>
</evidence>
<keyword evidence="2" id="KW-0812">Transmembrane</keyword>
<dbReference type="AlphaFoldDB" id="A0A268EDZ5"/>
<dbReference type="SUPFAM" id="SSF52540">
    <property type="entry name" value="P-loop containing nucleoside triphosphate hydrolases"/>
    <property type="match status" value="1"/>
</dbReference>
<keyword evidence="2" id="KW-1133">Transmembrane helix</keyword>
<dbReference type="OrthoDB" id="2560085at2"/>
<sequence>MYGIIVSPDNLAAVKEAISQSDIWYEKSGVFDTDTFVQYCRAAAQVSLKVLIVDAESSDDASLIKGIRQFRLQRGSTRVLLLAPGRQPGDPTISTLLKFQVFDVVAPSLNESDPEDEDGLEQDEELNTKNLAESIRKQLELEPGYANAARWDLDGDEKALDKPKSHEDHKSKKPNHEKSLGIDHSIIEELQDIDIAPPPIRERQTLVETIIGTVVIAVVGVEAAVGTTHTTLLITNFISRKGLKVAVVEANESRDFGRIEAAYEGMIGYETSHSMFSIGGVDYYKYPYKYDIAELLEQKYDYILLDLGDYQSSPYLEEFYRAHVQVIVGHGSEWRQHKIIEFSNKHSHRDQSQWIYCIPHVEKVVIDDVHKAIVEGKLIAIPSHPDPYQQLKWTDVILENMLREYLGKKRNPNKQIIIYSILLAIILILAIMLLIK</sequence>
<keyword evidence="2" id="KW-0472">Membrane</keyword>